<reference evidence="2 3" key="1">
    <citation type="submission" date="2020-04" db="EMBL/GenBank/DDBJ databases">
        <authorList>
            <person name="Wallbank WR R."/>
            <person name="Pardo Diaz C."/>
            <person name="Kozak K."/>
            <person name="Martin S."/>
            <person name="Jiggins C."/>
            <person name="Moest M."/>
            <person name="Warren A I."/>
            <person name="Byers J.R.P. K."/>
            <person name="Montejo-Kovacevich G."/>
            <person name="Yen C E."/>
        </authorList>
    </citation>
    <scope>NUCLEOTIDE SEQUENCE [LARGE SCALE GENOMIC DNA]</scope>
</reference>
<feature type="compositionally biased region" description="Low complexity" evidence="1">
    <location>
        <begin position="132"/>
        <end position="154"/>
    </location>
</feature>
<organism evidence="2 3">
    <name type="scientific">Arctia plantaginis</name>
    <name type="common">Wood tiger moth</name>
    <name type="synonym">Phalaena plantaginis</name>
    <dbReference type="NCBI Taxonomy" id="874455"/>
    <lineage>
        <taxon>Eukaryota</taxon>
        <taxon>Metazoa</taxon>
        <taxon>Ecdysozoa</taxon>
        <taxon>Arthropoda</taxon>
        <taxon>Hexapoda</taxon>
        <taxon>Insecta</taxon>
        <taxon>Pterygota</taxon>
        <taxon>Neoptera</taxon>
        <taxon>Endopterygota</taxon>
        <taxon>Lepidoptera</taxon>
        <taxon>Glossata</taxon>
        <taxon>Ditrysia</taxon>
        <taxon>Noctuoidea</taxon>
        <taxon>Erebidae</taxon>
        <taxon>Arctiinae</taxon>
        <taxon>Arctia</taxon>
    </lineage>
</organism>
<proteinExistence type="predicted"/>
<comment type="caution">
    <text evidence="2">The sequence shown here is derived from an EMBL/GenBank/DDBJ whole genome shotgun (WGS) entry which is preliminary data.</text>
</comment>
<feature type="region of interest" description="Disordered" evidence="1">
    <location>
        <begin position="70"/>
        <end position="99"/>
    </location>
</feature>
<protein>
    <submittedName>
        <fullName evidence="2">Uncharacterized protein</fullName>
    </submittedName>
</protein>
<evidence type="ECO:0000313" key="3">
    <source>
        <dbReference type="Proteomes" id="UP000494256"/>
    </source>
</evidence>
<feature type="region of interest" description="Disordered" evidence="1">
    <location>
        <begin position="126"/>
        <end position="154"/>
    </location>
</feature>
<name>A0A8S1BF40_ARCPL</name>
<evidence type="ECO:0000256" key="1">
    <source>
        <dbReference type="SAM" id="MobiDB-lite"/>
    </source>
</evidence>
<accession>A0A8S1BF40</accession>
<dbReference type="Proteomes" id="UP000494256">
    <property type="component" value="Unassembled WGS sequence"/>
</dbReference>
<gene>
    <name evidence="2" type="ORF">APLA_LOCUS15278</name>
</gene>
<evidence type="ECO:0000313" key="2">
    <source>
        <dbReference type="EMBL" id="CAB3255575.1"/>
    </source>
</evidence>
<sequence>MKLTSSASEQNVFFTYVCLVDDLRPTEALSRDSQQHKLLNNQSNEVLQQEEPAIQVERTKAVHELVETLKTNSPNEPENHETDSCSPDPPTAFQEVSDSDNEDCNFISCDNPNVLKLTKMKWLTEDHENGPDSSSPSLSPATSSTSSCSKNSDCAVNKRDNYDDKYLSTILRLDKEHNMFGLSSIAIIGSRPSKQKRANKEDEKAVFHQTAIVQICCEKRCCNHMSKTDLPPSLKCGSCRSCCFDINCAYCARSAMCALTVCEPEPLPCPSICSTCPGPIGSCVCGSLPLPPAGGCRVDCTNYFGLKVKLNRKPHYEPAPAELTPRSSCILAKPAAARPCSHTPHCQPPSSCFPYLMPCYWPARPSAPCTHPNRCFHNPPCRAPRIRQRVPLPSVYKCPKKCEDKEKNTKCENEVCPGNIPAMKQEIESRFGKATQEHLTCCTIPKPKKKKRRRHKCECFRPTCASCFVTRPLPRPKGLPVLNLLCNQSEVNTVIEPSCSKCTQVYRLMAFNRCSCGAVYYYPM</sequence>
<dbReference type="AlphaFoldDB" id="A0A8S1BF40"/>
<dbReference type="EMBL" id="CADEBD010000443">
    <property type="protein sequence ID" value="CAB3255575.1"/>
    <property type="molecule type" value="Genomic_DNA"/>
</dbReference>